<gene>
    <name evidence="2" type="ORF">IX92_19215</name>
</gene>
<keyword evidence="3" id="KW-1185">Reference proteome</keyword>
<dbReference type="KEGG" id="vct:JV59_33680"/>
<proteinExistence type="predicted"/>
<accession>A0AAN0SF66</accession>
<dbReference type="Proteomes" id="UP000030081">
    <property type="component" value="Chromosome 2"/>
</dbReference>
<dbReference type="RefSeq" id="WP_038512473.1">
    <property type="nucleotide sequence ID" value="NZ_CP009264.1"/>
</dbReference>
<keyword evidence="1" id="KW-0732">Signal</keyword>
<dbReference type="EMBL" id="CP009618">
    <property type="protein sequence ID" value="AIW21160.1"/>
    <property type="molecule type" value="Genomic_DNA"/>
</dbReference>
<feature type="signal peptide" evidence="1">
    <location>
        <begin position="1"/>
        <end position="19"/>
    </location>
</feature>
<evidence type="ECO:0000313" key="3">
    <source>
        <dbReference type="Proteomes" id="UP000030081"/>
    </source>
</evidence>
<sequence length="105" mass="11354">MKKILLASLLASVSSFAFATATDYGEISKLYTNNQGHIAIQLNRGFPKADELNTCSNHSGWAGLHSPDPTIKELLVAAKSSNQDITIVTNGCEGDWLKIYSLVVE</sequence>
<evidence type="ECO:0000313" key="2">
    <source>
        <dbReference type="EMBL" id="AIW21160.1"/>
    </source>
</evidence>
<feature type="chain" id="PRO_5043024096" evidence="1">
    <location>
        <begin position="20"/>
        <end position="105"/>
    </location>
</feature>
<evidence type="ECO:0000256" key="1">
    <source>
        <dbReference type="SAM" id="SignalP"/>
    </source>
</evidence>
<dbReference type="KEGG" id="vcy:IX92_19215"/>
<name>A0AAN0SF66_9VIBR</name>
<dbReference type="AlphaFoldDB" id="A0AAN0SF66"/>
<reference evidence="2 3" key="1">
    <citation type="submission" date="2014-10" db="EMBL/GenBank/DDBJ databases">
        <title>The Complete Genome Sequence for the Shellfish Pathogen Vibrio coralliilyticus RE98 Isolated from a Shellfish Hatchery.</title>
        <authorList>
            <person name="Richards G.P."/>
            <person name="Bono J.L."/>
            <person name="Watson M.A."/>
            <person name="Needleman D.S."/>
        </authorList>
    </citation>
    <scope>NUCLEOTIDE SEQUENCE [LARGE SCALE GENOMIC DNA]</scope>
    <source>
        <strain evidence="2 3">RE98</strain>
    </source>
</reference>
<protein>
    <submittedName>
        <fullName evidence="2">Uncharacterized protein</fullName>
    </submittedName>
</protein>
<organism evidence="2 3">
    <name type="scientific">Vibrio coralliilyticus</name>
    <dbReference type="NCBI Taxonomy" id="190893"/>
    <lineage>
        <taxon>Bacteria</taxon>
        <taxon>Pseudomonadati</taxon>
        <taxon>Pseudomonadota</taxon>
        <taxon>Gammaproteobacteria</taxon>
        <taxon>Vibrionales</taxon>
        <taxon>Vibrionaceae</taxon>
        <taxon>Vibrio</taxon>
    </lineage>
</organism>